<evidence type="ECO:0000256" key="8">
    <source>
        <dbReference type="ARBA" id="ARBA00022763"/>
    </source>
</evidence>
<dbReference type="GO" id="GO:0042276">
    <property type="term" value="P:error-prone translesion synthesis"/>
    <property type="evidence" value="ECO:0007669"/>
    <property type="project" value="TreeGrafter"/>
</dbReference>
<keyword evidence="13" id="KW-0175">Coiled coil</keyword>
<dbReference type="GO" id="GO:0046872">
    <property type="term" value="F:metal ion binding"/>
    <property type="evidence" value="ECO:0007669"/>
    <property type="project" value="UniProtKB-KW"/>
</dbReference>
<keyword evidence="5" id="KW-0808">Transferase</keyword>
<dbReference type="SUPFAM" id="SSF56672">
    <property type="entry name" value="DNA/RNA polymerases"/>
    <property type="match status" value="1"/>
</dbReference>
<evidence type="ECO:0000256" key="14">
    <source>
        <dbReference type="SAM" id="MobiDB-lite"/>
    </source>
</evidence>
<dbReference type="Pfam" id="PF00533">
    <property type="entry name" value="BRCT"/>
    <property type="match status" value="1"/>
</dbReference>
<dbReference type="FunFam" id="3.30.1490.100:FF:000001">
    <property type="entry name" value="DNA repair protein REV1"/>
    <property type="match status" value="1"/>
</dbReference>
<dbReference type="OrthoDB" id="427711at2759"/>
<evidence type="ECO:0000256" key="12">
    <source>
        <dbReference type="ARBA" id="ARBA00023242"/>
    </source>
</evidence>
<dbReference type="InterPro" id="IPR043128">
    <property type="entry name" value="Rev_trsase/Diguanyl_cyclase"/>
</dbReference>
<comment type="subcellular location">
    <subcellularLocation>
        <location evidence="1">Nucleus</location>
    </subcellularLocation>
</comment>
<dbReference type="InterPro" id="IPR036775">
    <property type="entry name" value="DNA_pol_Y-fam_lit_finger_sf"/>
</dbReference>
<dbReference type="InterPro" id="IPR038401">
    <property type="entry name" value="Rev1_C_sf"/>
</dbReference>
<evidence type="ECO:0000313" key="17">
    <source>
        <dbReference type="EMBL" id="PKI82630.1"/>
    </source>
</evidence>
<keyword evidence="4" id="KW-0237">DNA synthesis</keyword>
<dbReference type="InterPro" id="IPR036420">
    <property type="entry name" value="BRCT_dom_sf"/>
</dbReference>
<dbReference type="Pfam" id="PF14377">
    <property type="entry name" value="UBM"/>
    <property type="match status" value="2"/>
</dbReference>
<evidence type="ECO:0000256" key="9">
    <source>
        <dbReference type="ARBA" id="ARBA00022842"/>
    </source>
</evidence>
<dbReference type="Proteomes" id="UP000232875">
    <property type="component" value="Unassembled WGS sequence"/>
</dbReference>
<dbReference type="Gene3D" id="3.40.1170.60">
    <property type="match status" value="1"/>
</dbReference>
<feature type="domain" description="UmuC" evidence="16">
    <location>
        <begin position="379"/>
        <end position="588"/>
    </location>
</feature>
<dbReference type="GO" id="GO:0003887">
    <property type="term" value="F:DNA-directed DNA polymerase activity"/>
    <property type="evidence" value="ECO:0007669"/>
    <property type="project" value="TreeGrafter"/>
</dbReference>
<evidence type="ECO:0000256" key="11">
    <source>
        <dbReference type="ARBA" id="ARBA00023204"/>
    </source>
</evidence>
<evidence type="ECO:0000256" key="7">
    <source>
        <dbReference type="ARBA" id="ARBA00022723"/>
    </source>
</evidence>
<sequence>MAAPPHSSSSQLFSDDSSLLEALAHVVTPQASKAAPQTVHAVDSAPSSPTLTDAPPSPAAEAHARKSPASYMEGEAYSGVEFGEWGQYMRNKRAKLRVQQDAIRERHCVSDALQGCVIYINGRTQPPYAELRRMIMEHGGQVLPYLDQKGPCTHIVASSLTPRKVEAFRRYRVVLPSWIVECCRVRKKVDWTLWRCPSMDVQGHAPLFEKREEHAAKAVQRTAWRAQSVENDMRSVQLAMEKAEHESDDVQQSTECELNDGAHTPAAFHQRTAIPSDAQHDARKQLSSSPPPLPPAHSPSSAYYTGAGNQHAASLMASPSWRAEHTAANSEFLNGYYASSRLHHLSTWKSNLQDLVAQATTESARPPMDALLHGMARVIMHVDFDSFFVNVSLRSHSELRTKPVAVCHARQGDSVSSTSEIASCNYIARSFGVRNGTSLGHARKLCPDIHTLPYMFDAYYDTSLRFYTLLTRVADALEVASVDEALIDVSCLLASLQSGVCSTEPALHSAYEMHLPTSPTAAHALAEALRDMICDATQCTASIGIGANVLQARLATRRAKPNGAFHLEAHALESFMAPLQVRDLWGVGWSLCDRFHSWLGTRKVGEIIARTDEAHLVRQFGPKMGKTLWDKLHARDTSTLQAARARASVGAHISWGVRLSDTPQLVAFVERVCAEVAQRASRLELVGAQLSVQVMQRAKDAPTEAPKFLGHGRCTTHHRSSKLHPTCEARALMHAAWPLVQSLRIPPQDVRGLAVSLQRLQPMLRRMEQPRLAFPVLPSADAALEGSEASASSPPSPSFHIPPASQLDLDTVAQLPPAMRACIEARIEQNVMGASAAHFAAQAPHVPSASLEAQAAPLGLDAEVLAQLPTPLRHEILHAAAPQTPHRTAKRHASSSPRTPGFGQKCKKSPARRAHSVSPAKHATLAVSPPKNSAFPALHALAIDPDVFYALPAHVQADVYAEHMAAHTHKTKLRKEKAKAPERTAAQRRRHEAEAAVQYEANIRLRGARFPDSDPVVQEAKKCVGESVGRDPRASLVSAPSTHTGMLHPYLPLATFRDAVRDWYATCGHAAPNPADVARFECVLLACVRAQPPALGTISGMLAWLAYLVENGVPAWKEAYARVDSAVKEAVVAHVRGRLA</sequence>
<dbReference type="Pfam" id="PF00817">
    <property type="entry name" value="IMS"/>
    <property type="match status" value="1"/>
</dbReference>
<dbReference type="GO" id="GO:0003684">
    <property type="term" value="F:damaged DNA binding"/>
    <property type="evidence" value="ECO:0007669"/>
    <property type="project" value="InterPro"/>
</dbReference>
<organism evidence="17 18">
    <name type="scientific">Malassezia vespertilionis</name>
    <dbReference type="NCBI Taxonomy" id="2020962"/>
    <lineage>
        <taxon>Eukaryota</taxon>
        <taxon>Fungi</taxon>
        <taxon>Dikarya</taxon>
        <taxon>Basidiomycota</taxon>
        <taxon>Ustilaginomycotina</taxon>
        <taxon>Malasseziomycetes</taxon>
        <taxon>Malasseziales</taxon>
        <taxon>Malasseziaceae</taxon>
        <taxon>Malassezia</taxon>
    </lineage>
</organism>
<dbReference type="InterPro" id="IPR025527">
    <property type="entry name" value="HUWE1/Rev1_UBM"/>
</dbReference>
<dbReference type="GO" id="GO:0005634">
    <property type="term" value="C:nucleus"/>
    <property type="evidence" value="ECO:0007669"/>
    <property type="project" value="UniProtKB-SubCell"/>
</dbReference>
<keyword evidence="18" id="KW-1185">Reference proteome</keyword>
<evidence type="ECO:0000313" key="18">
    <source>
        <dbReference type="Proteomes" id="UP000232875"/>
    </source>
</evidence>
<dbReference type="PANTHER" id="PTHR45990">
    <property type="entry name" value="DNA REPAIR PROTEIN REV1"/>
    <property type="match status" value="1"/>
</dbReference>
<evidence type="ECO:0000259" key="15">
    <source>
        <dbReference type="PROSITE" id="PS50172"/>
    </source>
</evidence>
<keyword evidence="10" id="KW-0238">DNA-binding</keyword>
<evidence type="ECO:0000256" key="13">
    <source>
        <dbReference type="SAM" id="Coils"/>
    </source>
</evidence>
<dbReference type="GeneID" id="80903352"/>
<reference evidence="17 18" key="1">
    <citation type="submission" date="2017-10" db="EMBL/GenBank/DDBJ databases">
        <title>A novel species of cold-tolerant Malassezia isolated from bats.</title>
        <authorList>
            <person name="Lorch J.M."/>
            <person name="Palmer J.M."/>
            <person name="Vanderwolf K.J."/>
            <person name="Schmidt K.Z."/>
            <person name="Verant M.L."/>
            <person name="Weller T.J."/>
            <person name="Blehert D.S."/>
        </authorList>
    </citation>
    <scope>NUCLEOTIDE SEQUENCE [LARGE SCALE GENOMIC DNA]</scope>
    <source>
        <strain evidence="17 18">NWHC:44797-103</strain>
    </source>
</reference>
<dbReference type="InterPro" id="IPR031991">
    <property type="entry name" value="Rev1_C"/>
</dbReference>
<gene>
    <name evidence="17" type="primary">REV1</name>
    <name evidence="17" type="ORF">MVES_003397</name>
</gene>
<dbReference type="GO" id="GO:0017125">
    <property type="term" value="F:deoxycytidyl transferase activity"/>
    <property type="evidence" value="ECO:0007669"/>
    <property type="project" value="TreeGrafter"/>
</dbReference>
<feature type="region of interest" description="Disordered" evidence="14">
    <location>
        <begin position="277"/>
        <end position="305"/>
    </location>
</feature>
<keyword evidence="9" id="KW-0460">Magnesium</keyword>
<evidence type="ECO:0000256" key="3">
    <source>
        <dbReference type="ARBA" id="ARBA00020399"/>
    </source>
</evidence>
<dbReference type="Gene3D" id="1.20.58.1280">
    <property type="entry name" value="DNA repair protein Rev1, C-terminal domain"/>
    <property type="match status" value="1"/>
</dbReference>
<feature type="region of interest" description="Disordered" evidence="14">
    <location>
        <begin position="883"/>
        <end position="921"/>
    </location>
</feature>
<dbReference type="PROSITE" id="PS50173">
    <property type="entry name" value="UMUC"/>
    <property type="match status" value="1"/>
</dbReference>
<accession>A0A2N1J7V5</accession>
<keyword evidence="11" id="KW-0234">DNA repair</keyword>
<dbReference type="SMART" id="SM00292">
    <property type="entry name" value="BRCT"/>
    <property type="match status" value="1"/>
</dbReference>
<evidence type="ECO:0000256" key="2">
    <source>
        <dbReference type="ARBA" id="ARBA00010945"/>
    </source>
</evidence>
<name>A0A2N1J7V5_9BASI</name>
<proteinExistence type="inferred from homology"/>
<feature type="compositionally biased region" description="Basic residues" evidence="14">
    <location>
        <begin position="905"/>
        <end position="915"/>
    </location>
</feature>
<dbReference type="EMBL" id="KZ454994">
    <property type="protein sequence ID" value="PKI82630.1"/>
    <property type="molecule type" value="Genomic_DNA"/>
</dbReference>
<dbReference type="GO" id="GO:0070987">
    <property type="term" value="P:error-free translesion synthesis"/>
    <property type="evidence" value="ECO:0007669"/>
    <property type="project" value="UniProtKB-ARBA"/>
</dbReference>
<dbReference type="SUPFAM" id="SSF52113">
    <property type="entry name" value="BRCT domain"/>
    <property type="match status" value="1"/>
</dbReference>
<keyword evidence="6" id="KW-0548">Nucleotidyltransferase</keyword>
<evidence type="ECO:0000256" key="4">
    <source>
        <dbReference type="ARBA" id="ARBA00022634"/>
    </source>
</evidence>
<dbReference type="Gene3D" id="1.10.150.20">
    <property type="entry name" value="5' to 3' exonuclease, C-terminal subdomain"/>
    <property type="match status" value="1"/>
</dbReference>
<dbReference type="STRING" id="2020962.A0A2N1J7V5"/>
<dbReference type="GO" id="GO:0006281">
    <property type="term" value="P:DNA repair"/>
    <property type="evidence" value="ECO:0007669"/>
    <property type="project" value="UniProtKB-KW"/>
</dbReference>
<dbReference type="SUPFAM" id="SSF100879">
    <property type="entry name" value="Lesion bypass DNA polymerase (Y-family), little finger domain"/>
    <property type="match status" value="1"/>
</dbReference>
<dbReference type="PANTHER" id="PTHR45990:SF1">
    <property type="entry name" value="DNA REPAIR PROTEIN REV1"/>
    <property type="match status" value="1"/>
</dbReference>
<keyword evidence="7" id="KW-0479">Metal-binding</keyword>
<dbReference type="Gene3D" id="6.10.250.1490">
    <property type="match status" value="1"/>
</dbReference>
<dbReference type="AlphaFoldDB" id="A0A2N1J7V5"/>
<protein>
    <recommendedName>
        <fullName evidence="3">DNA repair protein REV1</fullName>
    </recommendedName>
</protein>
<keyword evidence="12" id="KW-0539">Nucleus</keyword>
<dbReference type="InterPro" id="IPR001357">
    <property type="entry name" value="BRCT_dom"/>
</dbReference>
<dbReference type="InterPro" id="IPR017961">
    <property type="entry name" value="DNA_pol_Y-fam_little_finger"/>
</dbReference>
<dbReference type="Gene3D" id="3.30.70.270">
    <property type="match status" value="1"/>
</dbReference>
<dbReference type="Gene3D" id="3.30.1490.100">
    <property type="entry name" value="DNA polymerase, Y-family, little finger domain"/>
    <property type="match status" value="1"/>
</dbReference>
<dbReference type="Pfam" id="PF16727">
    <property type="entry name" value="REV1_C"/>
    <property type="match status" value="1"/>
</dbReference>
<evidence type="ECO:0000256" key="10">
    <source>
        <dbReference type="ARBA" id="ARBA00023125"/>
    </source>
</evidence>
<feature type="domain" description="BRCT" evidence="15">
    <location>
        <begin position="108"/>
        <end position="190"/>
    </location>
</feature>
<evidence type="ECO:0000256" key="1">
    <source>
        <dbReference type="ARBA" id="ARBA00004123"/>
    </source>
</evidence>
<comment type="similarity">
    <text evidence="2">Belongs to the DNA polymerase type-Y family.</text>
</comment>
<dbReference type="Pfam" id="PF11799">
    <property type="entry name" value="IMS_C"/>
    <property type="match status" value="1"/>
</dbReference>
<dbReference type="PROSITE" id="PS50172">
    <property type="entry name" value="BRCT"/>
    <property type="match status" value="1"/>
</dbReference>
<feature type="region of interest" description="Disordered" evidence="14">
    <location>
        <begin position="30"/>
        <end position="70"/>
    </location>
</feature>
<evidence type="ECO:0000256" key="6">
    <source>
        <dbReference type="ARBA" id="ARBA00022695"/>
    </source>
</evidence>
<dbReference type="InterPro" id="IPR043502">
    <property type="entry name" value="DNA/RNA_pol_sf"/>
</dbReference>
<dbReference type="Gene3D" id="3.40.50.10190">
    <property type="entry name" value="BRCT domain"/>
    <property type="match status" value="1"/>
</dbReference>
<feature type="coiled-coil region" evidence="13">
    <location>
        <begin position="226"/>
        <end position="253"/>
    </location>
</feature>
<evidence type="ECO:0000256" key="5">
    <source>
        <dbReference type="ARBA" id="ARBA00022679"/>
    </source>
</evidence>
<feature type="region of interest" description="Disordered" evidence="14">
    <location>
        <begin position="969"/>
        <end position="991"/>
    </location>
</feature>
<keyword evidence="8" id="KW-0227">DNA damage</keyword>
<dbReference type="RefSeq" id="XP_056064626.1">
    <property type="nucleotide sequence ID" value="XM_056208651.1"/>
</dbReference>
<dbReference type="InterPro" id="IPR001126">
    <property type="entry name" value="UmuC"/>
</dbReference>
<evidence type="ECO:0000259" key="16">
    <source>
        <dbReference type="PROSITE" id="PS50173"/>
    </source>
</evidence>